<dbReference type="GO" id="GO:0004300">
    <property type="term" value="F:enoyl-CoA hydratase activity"/>
    <property type="evidence" value="ECO:0007669"/>
    <property type="project" value="UniProtKB-EC"/>
</dbReference>
<dbReference type="InterPro" id="IPR018376">
    <property type="entry name" value="Enoyl-CoA_hyd/isom_CS"/>
</dbReference>
<evidence type="ECO:0000256" key="1">
    <source>
        <dbReference type="ARBA" id="ARBA00005254"/>
    </source>
</evidence>
<dbReference type="NCBIfam" id="NF006013">
    <property type="entry name" value="PRK08150.1"/>
    <property type="match status" value="1"/>
</dbReference>
<comment type="catalytic activity">
    <reaction evidence="4">
        <text>a 4-saturated-(3S)-3-hydroxyacyl-CoA = a (3E)-enoyl-CoA + H2O</text>
        <dbReference type="Rhea" id="RHEA:20724"/>
        <dbReference type="ChEBI" id="CHEBI:15377"/>
        <dbReference type="ChEBI" id="CHEBI:58521"/>
        <dbReference type="ChEBI" id="CHEBI:137480"/>
        <dbReference type="EC" id="4.2.1.17"/>
    </reaction>
</comment>
<dbReference type="Gene3D" id="1.10.12.10">
    <property type="entry name" value="Lyase 2-enoyl-coa Hydratase, Chain A, domain 2"/>
    <property type="match status" value="1"/>
</dbReference>
<evidence type="ECO:0000256" key="5">
    <source>
        <dbReference type="RuleBase" id="RU003707"/>
    </source>
</evidence>
<name>A0A5P8JYX8_9ACTN</name>
<dbReference type="InterPro" id="IPR029045">
    <property type="entry name" value="ClpP/crotonase-like_dom_sf"/>
</dbReference>
<keyword evidence="7" id="KW-1185">Reference proteome</keyword>
<protein>
    <submittedName>
        <fullName evidence="6">Crotonase/enoyl-CoA hydratase family protein</fullName>
    </submittedName>
</protein>
<evidence type="ECO:0000256" key="2">
    <source>
        <dbReference type="ARBA" id="ARBA00023239"/>
    </source>
</evidence>
<evidence type="ECO:0000313" key="7">
    <source>
        <dbReference type="Proteomes" id="UP000327294"/>
    </source>
</evidence>
<dbReference type="InterPro" id="IPR001753">
    <property type="entry name" value="Enoyl-CoA_hydra/iso"/>
</dbReference>
<comment type="catalytic activity">
    <reaction evidence="3">
        <text>a (3S)-3-hydroxyacyl-CoA = a (2E)-enoyl-CoA + H2O</text>
        <dbReference type="Rhea" id="RHEA:16105"/>
        <dbReference type="ChEBI" id="CHEBI:15377"/>
        <dbReference type="ChEBI" id="CHEBI:57318"/>
        <dbReference type="ChEBI" id="CHEBI:58856"/>
        <dbReference type="EC" id="4.2.1.17"/>
    </reaction>
</comment>
<evidence type="ECO:0000256" key="4">
    <source>
        <dbReference type="ARBA" id="ARBA00023717"/>
    </source>
</evidence>
<organism evidence="6 7">
    <name type="scientific">Streptomyces phaeolivaceus</name>
    <dbReference type="NCBI Taxonomy" id="2653200"/>
    <lineage>
        <taxon>Bacteria</taxon>
        <taxon>Bacillati</taxon>
        <taxon>Actinomycetota</taxon>
        <taxon>Actinomycetes</taxon>
        <taxon>Kitasatosporales</taxon>
        <taxon>Streptomycetaceae</taxon>
        <taxon>Streptomyces</taxon>
    </lineage>
</organism>
<dbReference type="SUPFAM" id="SSF52096">
    <property type="entry name" value="ClpP/crotonase"/>
    <property type="match status" value="1"/>
</dbReference>
<dbReference type="AlphaFoldDB" id="A0A5P8JYX8"/>
<sequence length="258" mass="28150">MTEQPLVRTEIKGSIAIVTLNRPEKRNALSQKLYYSLKDTFSELPDAVRAVVFTGEGKHFCAGLDLAEHRESEPFESSLFSRASHEIVKSIRYCGRPVISALQGAVIGGGFEMASATQIRVADTTTFFRLPEGRRGFFLGGGGTVHVSRLLGPDRMTELMLTGRKVDAEEGQRLGLSHYLVPEGESLAKALELAEQVSENAPIANYMIVNAISQISEMPSEAGLFTESIAQALSLTRADAKQGIDEFLINKRDARFGA</sequence>
<dbReference type="PANTHER" id="PTHR11941:SF54">
    <property type="entry name" value="ENOYL-COA HYDRATASE, MITOCHONDRIAL"/>
    <property type="match status" value="1"/>
</dbReference>
<gene>
    <name evidence="6" type="ORF">F9278_04880</name>
</gene>
<dbReference type="KEGG" id="sphv:F9278_04880"/>
<dbReference type="EMBL" id="CP045096">
    <property type="protein sequence ID" value="QFQ95629.1"/>
    <property type="molecule type" value="Genomic_DNA"/>
</dbReference>
<dbReference type="PANTHER" id="PTHR11941">
    <property type="entry name" value="ENOYL-COA HYDRATASE-RELATED"/>
    <property type="match status" value="1"/>
</dbReference>
<dbReference type="Gene3D" id="3.90.226.10">
    <property type="entry name" value="2-enoyl-CoA Hydratase, Chain A, domain 1"/>
    <property type="match status" value="1"/>
</dbReference>
<dbReference type="PROSITE" id="PS00166">
    <property type="entry name" value="ENOYL_COA_HYDRATASE"/>
    <property type="match status" value="1"/>
</dbReference>
<dbReference type="CDD" id="cd06558">
    <property type="entry name" value="crotonase-like"/>
    <property type="match status" value="1"/>
</dbReference>
<proteinExistence type="inferred from homology"/>
<dbReference type="RefSeq" id="WP_152167161.1">
    <property type="nucleotide sequence ID" value="NZ_CP045096.1"/>
</dbReference>
<dbReference type="Pfam" id="PF00378">
    <property type="entry name" value="ECH_1"/>
    <property type="match status" value="1"/>
</dbReference>
<dbReference type="Proteomes" id="UP000327294">
    <property type="component" value="Chromosome"/>
</dbReference>
<accession>A0A5P8JYX8</accession>
<comment type="similarity">
    <text evidence="1 5">Belongs to the enoyl-CoA hydratase/isomerase family.</text>
</comment>
<evidence type="ECO:0000256" key="3">
    <source>
        <dbReference type="ARBA" id="ARBA00023709"/>
    </source>
</evidence>
<dbReference type="GO" id="GO:0006635">
    <property type="term" value="P:fatty acid beta-oxidation"/>
    <property type="evidence" value="ECO:0007669"/>
    <property type="project" value="TreeGrafter"/>
</dbReference>
<keyword evidence="2" id="KW-0456">Lyase</keyword>
<evidence type="ECO:0000313" key="6">
    <source>
        <dbReference type="EMBL" id="QFQ95629.1"/>
    </source>
</evidence>
<reference evidence="6 7" key="1">
    <citation type="submission" date="2019-10" db="EMBL/GenBank/DDBJ databases">
        <title>Streptomyces sp. strain GY16 isolated from leaves of Broussonetia papyrifera.</title>
        <authorList>
            <person name="Mo P."/>
        </authorList>
    </citation>
    <scope>NUCLEOTIDE SEQUENCE [LARGE SCALE GENOMIC DNA]</scope>
    <source>
        <strain evidence="6 7">GY16</strain>
    </source>
</reference>
<dbReference type="InterPro" id="IPR014748">
    <property type="entry name" value="Enoyl-CoA_hydra_C"/>
</dbReference>